<evidence type="ECO:0000256" key="1">
    <source>
        <dbReference type="HAMAP-Rule" id="MF_00697"/>
    </source>
</evidence>
<proteinExistence type="inferred from homology"/>
<dbReference type="Proteomes" id="UP001209755">
    <property type="component" value="Unassembled WGS sequence"/>
</dbReference>
<comment type="caution">
    <text evidence="2">The sequence shown here is derived from an EMBL/GenBank/DDBJ whole genome shotgun (WGS) entry which is preliminary data.</text>
</comment>
<dbReference type="NCBIfam" id="NF003818">
    <property type="entry name" value="PRK05409.1"/>
    <property type="match status" value="1"/>
</dbReference>
<dbReference type="SUPFAM" id="SSF51658">
    <property type="entry name" value="Xylose isomerase-like"/>
    <property type="match status" value="1"/>
</dbReference>
<dbReference type="HAMAP" id="MF_00697">
    <property type="entry name" value="UPF0276"/>
    <property type="match status" value="1"/>
</dbReference>
<sequence>MSPSSPGTGTGAGIAPADERPPYLGFGLGLRPDHYGAILDGDPPVDWFEIISENYMVAGGRPLANLDRVRERFPLVMHGVSMSIASTQPLDMDYLASLKRLAKRVEPQWISDHLCWTGVHGINLHDLLPFPYTEEALDHVVERVCRVQDFLGRRLTLENVSSYVSFASSQMPEWEFISELARRADCWLLLDINNIYVSAFNHGFDAHDFLAGIPVDRVVQFHLAGHSHETTYIIDTHDHAVPDDVWSLYAAALKRFGPVSAMIERDADIPPLDEMLSELDIARRVYAETLGQPVEAAE</sequence>
<dbReference type="InterPro" id="IPR036237">
    <property type="entry name" value="Xyl_isomerase-like_sf"/>
</dbReference>
<dbReference type="PANTHER" id="PTHR42194:SF1">
    <property type="entry name" value="UPF0276 PROTEIN HI_1600"/>
    <property type="match status" value="1"/>
</dbReference>
<organism evidence="2 3">
    <name type="scientific">Rhodobium gokarnense</name>
    <dbReference type="NCBI Taxonomy" id="364296"/>
    <lineage>
        <taxon>Bacteria</taxon>
        <taxon>Pseudomonadati</taxon>
        <taxon>Pseudomonadota</taxon>
        <taxon>Alphaproteobacteria</taxon>
        <taxon>Hyphomicrobiales</taxon>
        <taxon>Rhodobiaceae</taxon>
        <taxon>Rhodobium</taxon>
    </lineage>
</organism>
<keyword evidence="3" id="KW-1185">Reference proteome</keyword>
<dbReference type="PANTHER" id="PTHR42194">
    <property type="entry name" value="UPF0276 PROTEIN HI_1600"/>
    <property type="match status" value="1"/>
</dbReference>
<dbReference type="EMBL" id="JAOQNS010000004">
    <property type="protein sequence ID" value="MCW2307240.1"/>
    <property type="molecule type" value="Genomic_DNA"/>
</dbReference>
<reference evidence="3" key="1">
    <citation type="submission" date="2023-07" db="EMBL/GenBank/DDBJ databases">
        <title>Genome sequencing of Purple Non-Sulfur Bacteria from various extreme environments.</title>
        <authorList>
            <person name="Mayer M."/>
        </authorList>
    </citation>
    <scope>NUCLEOTIDE SEQUENCE [LARGE SCALE GENOMIC DNA]</scope>
    <source>
        <strain evidence="3">DSM 17935</strain>
    </source>
</reference>
<dbReference type="Gene3D" id="3.20.20.150">
    <property type="entry name" value="Divalent-metal-dependent TIM barrel enzymes"/>
    <property type="match status" value="1"/>
</dbReference>
<comment type="similarity">
    <text evidence="1">Belongs to the UPF0276 family.</text>
</comment>
<evidence type="ECO:0000313" key="3">
    <source>
        <dbReference type="Proteomes" id="UP001209755"/>
    </source>
</evidence>
<evidence type="ECO:0000313" key="2">
    <source>
        <dbReference type="EMBL" id="MCW2307240.1"/>
    </source>
</evidence>
<gene>
    <name evidence="2" type="ORF">M2319_001571</name>
</gene>
<accession>A0ABT3HA16</accession>
<dbReference type="RefSeq" id="WP_264600901.1">
    <property type="nucleotide sequence ID" value="NZ_JAOQNS010000004.1"/>
</dbReference>
<name>A0ABT3HA16_9HYPH</name>
<dbReference type="InterPro" id="IPR007801">
    <property type="entry name" value="MbnB/TglH/ChrH"/>
</dbReference>
<protein>
    <recommendedName>
        <fullName evidence="1">UPF0276 protein M2319_001571</fullName>
    </recommendedName>
</protein>
<dbReference type="Pfam" id="PF05114">
    <property type="entry name" value="MbnB_TglH_ChrH"/>
    <property type="match status" value="1"/>
</dbReference>